<feature type="compositionally biased region" description="Polar residues" evidence="1">
    <location>
        <begin position="491"/>
        <end position="507"/>
    </location>
</feature>
<proteinExistence type="predicted"/>
<accession>A0A9P7JPQ1</accession>
<comment type="caution">
    <text evidence="2">The sequence shown here is derived from an EMBL/GenBank/DDBJ whole genome shotgun (WGS) entry which is preliminary data.</text>
</comment>
<sequence length="653" mass="71915">MNPPMSEAASALSWQATLAARLAQPKPTFIYSCDNCHEEVPWTRCKSNERGNEGHWMAMCNKFSSNTQAKCNFFRWARGPSGSPTLPSGNFAPPVIQLDPVPQPTSLGAAAILLICVALICKKRAHSLCGCSVKGHTAAAQLDPTLELRTRPSSEPAALLPPLPAVVTKPVLALTQGDVEPGLDQPLRVDKGKGRALESHDSNIDPALLFLPNPNPAGPSRTIVSSSQPKWAAPRYATQMPAIFTQQNAHEEELQEDRCQQDLERVQAAQREKNTVVVYAWSEDGIEPVIYEFQDGFKLPNFSFSLDILRKLGMVSHSDNILTATILPIQRYNRLLGTWTRFDVDHMVSLQERDNGVLLVKDAHVKDCIDLERHLHQLAQPGSPNMMMSLAEERKYMRAASRTHSSRAPSLLPTDPAIDIHQVPTMNHGSHAPSLPSAAAHRVPTINRALKTGGCVPRVPFHPHNGGSVLSLTDDDNDNEPNLTSKRRYSSALSLTDSDDGNVTNTVRPVKRQLKQHRRSHSESSSSSSHSPSSIISVPIVKRESAGSLLSHGTSQANAIEVEKVSIWPTDFYIVDIADGFAMCRMAAMGRRSMADVFAGHFGVPFKASTFYDNQKVWQFSANHGLCERFIEYGRTEKGSWSAFMKKARRPPK</sequence>
<dbReference type="RefSeq" id="XP_041287923.1">
    <property type="nucleotide sequence ID" value="XM_041442150.1"/>
</dbReference>
<evidence type="ECO:0000256" key="1">
    <source>
        <dbReference type="SAM" id="MobiDB-lite"/>
    </source>
</evidence>
<feature type="compositionally biased region" description="Low complexity" evidence="1">
    <location>
        <begin position="523"/>
        <end position="536"/>
    </location>
</feature>
<protein>
    <submittedName>
        <fullName evidence="2">Uncharacterized protein</fullName>
    </submittedName>
</protein>
<evidence type="ECO:0000313" key="3">
    <source>
        <dbReference type="Proteomes" id="UP000823399"/>
    </source>
</evidence>
<feature type="region of interest" description="Disordered" evidence="1">
    <location>
        <begin position="466"/>
        <end position="536"/>
    </location>
</feature>
<evidence type="ECO:0000313" key="2">
    <source>
        <dbReference type="EMBL" id="KAG2095666.1"/>
    </source>
</evidence>
<dbReference type="OrthoDB" id="2676598at2759"/>
<gene>
    <name evidence="2" type="ORF">F5147DRAFT_778570</name>
</gene>
<organism evidence="2 3">
    <name type="scientific">Suillus discolor</name>
    <dbReference type="NCBI Taxonomy" id="1912936"/>
    <lineage>
        <taxon>Eukaryota</taxon>
        <taxon>Fungi</taxon>
        <taxon>Dikarya</taxon>
        <taxon>Basidiomycota</taxon>
        <taxon>Agaricomycotina</taxon>
        <taxon>Agaricomycetes</taxon>
        <taxon>Agaricomycetidae</taxon>
        <taxon>Boletales</taxon>
        <taxon>Suillineae</taxon>
        <taxon>Suillaceae</taxon>
        <taxon>Suillus</taxon>
    </lineage>
</organism>
<keyword evidence="3" id="KW-1185">Reference proteome</keyword>
<feature type="compositionally biased region" description="Basic residues" evidence="1">
    <location>
        <begin position="509"/>
        <end position="520"/>
    </location>
</feature>
<dbReference type="AlphaFoldDB" id="A0A9P7JPQ1"/>
<name>A0A9P7JPQ1_9AGAM</name>
<dbReference type="EMBL" id="JABBWM010000073">
    <property type="protein sequence ID" value="KAG2095666.1"/>
    <property type="molecule type" value="Genomic_DNA"/>
</dbReference>
<reference evidence="2" key="1">
    <citation type="journal article" date="2020" name="New Phytol.">
        <title>Comparative genomics reveals dynamic genome evolution in host specialist ectomycorrhizal fungi.</title>
        <authorList>
            <person name="Lofgren L.A."/>
            <person name="Nguyen N.H."/>
            <person name="Vilgalys R."/>
            <person name="Ruytinx J."/>
            <person name="Liao H.L."/>
            <person name="Branco S."/>
            <person name="Kuo A."/>
            <person name="LaButti K."/>
            <person name="Lipzen A."/>
            <person name="Andreopoulos W."/>
            <person name="Pangilinan J."/>
            <person name="Riley R."/>
            <person name="Hundley H."/>
            <person name="Na H."/>
            <person name="Barry K."/>
            <person name="Grigoriev I.V."/>
            <person name="Stajich J.E."/>
            <person name="Kennedy P.G."/>
        </authorList>
    </citation>
    <scope>NUCLEOTIDE SEQUENCE</scope>
    <source>
        <strain evidence="2">FC423</strain>
    </source>
</reference>
<dbReference type="Proteomes" id="UP000823399">
    <property type="component" value="Unassembled WGS sequence"/>
</dbReference>
<dbReference type="GeneID" id="64704409"/>